<evidence type="ECO:0000313" key="3">
    <source>
        <dbReference type="EMBL" id="OJJ48121.1"/>
    </source>
</evidence>
<reference evidence="4" key="1">
    <citation type="journal article" date="2017" name="Genome Biol.">
        <title>Comparative genomics reveals high biological diversity and specific adaptations in the industrially and medically important fungal genus Aspergillus.</title>
        <authorList>
            <person name="de Vries R.P."/>
            <person name="Riley R."/>
            <person name="Wiebenga A."/>
            <person name="Aguilar-Osorio G."/>
            <person name="Amillis S."/>
            <person name="Uchima C.A."/>
            <person name="Anderluh G."/>
            <person name="Asadollahi M."/>
            <person name="Askin M."/>
            <person name="Barry K."/>
            <person name="Battaglia E."/>
            <person name="Bayram O."/>
            <person name="Benocci T."/>
            <person name="Braus-Stromeyer S.A."/>
            <person name="Caldana C."/>
            <person name="Canovas D."/>
            <person name="Cerqueira G.C."/>
            <person name="Chen F."/>
            <person name="Chen W."/>
            <person name="Choi C."/>
            <person name="Clum A."/>
            <person name="Dos Santos R.A."/>
            <person name="Damasio A.R."/>
            <person name="Diallinas G."/>
            <person name="Emri T."/>
            <person name="Fekete E."/>
            <person name="Flipphi M."/>
            <person name="Freyberg S."/>
            <person name="Gallo A."/>
            <person name="Gournas C."/>
            <person name="Habgood R."/>
            <person name="Hainaut M."/>
            <person name="Harispe M.L."/>
            <person name="Henrissat B."/>
            <person name="Hilden K.S."/>
            <person name="Hope R."/>
            <person name="Hossain A."/>
            <person name="Karabika E."/>
            <person name="Karaffa L."/>
            <person name="Karanyi Z."/>
            <person name="Krasevec N."/>
            <person name="Kuo A."/>
            <person name="Kusch H."/>
            <person name="LaButti K."/>
            <person name="Lagendijk E.L."/>
            <person name="Lapidus A."/>
            <person name="Levasseur A."/>
            <person name="Lindquist E."/>
            <person name="Lipzen A."/>
            <person name="Logrieco A.F."/>
            <person name="MacCabe A."/>
            <person name="Maekelae M.R."/>
            <person name="Malavazi I."/>
            <person name="Melin P."/>
            <person name="Meyer V."/>
            <person name="Mielnichuk N."/>
            <person name="Miskei M."/>
            <person name="Molnar A.P."/>
            <person name="Mule G."/>
            <person name="Ngan C.Y."/>
            <person name="Orejas M."/>
            <person name="Orosz E."/>
            <person name="Ouedraogo J.P."/>
            <person name="Overkamp K.M."/>
            <person name="Park H.-S."/>
            <person name="Perrone G."/>
            <person name="Piumi F."/>
            <person name="Punt P.J."/>
            <person name="Ram A.F."/>
            <person name="Ramon A."/>
            <person name="Rauscher S."/>
            <person name="Record E."/>
            <person name="Riano-Pachon D.M."/>
            <person name="Robert V."/>
            <person name="Roehrig J."/>
            <person name="Ruller R."/>
            <person name="Salamov A."/>
            <person name="Salih N.S."/>
            <person name="Samson R.A."/>
            <person name="Sandor E."/>
            <person name="Sanguinetti M."/>
            <person name="Schuetze T."/>
            <person name="Sepcic K."/>
            <person name="Shelest E."/>
            <person name="Sherlock G."/>
            <person name="Sophianopoulou V."/>
            <person name="Squina F.M."/>
            <person name="Sun H."/>
            <person name="Susca A."/>
            <person name="Todd R.B."/>
            <person name="Tsang A."/>
            <person name="Unkles S.E."/>
            <person name="van de Wiele N."/>
            <person name="van Rossen-Uffink D."/>
            <person name="Oliveira J.V."/>
            <person name="Vesth T.C."/>
            <person name="Visser J."/>
            <person name="Yu J.-H."/>
            <person name="Zhou M."/>
            <person name="Andersen M.R."/>
            <person name="Archer D.B."/>
            <person name="Baker S.E."/>
            <person name="Benoit I."/>
            <person name="Brakhage A.A."/>
            <person name="Braus G.H."/>
            <person name="Fischer R."/>
            <person name="Frisvad J.C."/>
            <person name="Goldman G.H."/>
            <person name="Houbraken J."/>
            <person name="Oakley B."/>
            <person name="Pocsi I."/>
            <person name="Scazzocchio C."/>
            <person name="Seiboth B."/>
            <person name="vanKuyk P.A."/>
            <person name="Wortman J."/>
            <person name="Dyer P.S."/>
            <person name="Grigoriev I.V."/>
        </authorList>
    </citation>
    <scope>NUCLEOTIDE SEQUENCE [LARGE SCALE GENOMIC DNA]</scope>
    <source>
        <strain evidence="4">CBS 506.65</strain>
    </source>
</reference>
<dbReference type="SMART" id="SM00906">
    <property type="entry name" value="Fungal_trans"/>
    <property type="match status" value="1"/>
</dbReference>
<accession>A0A1L9SLZ8</accession>
<feature type="domain" description="Xylanolytic transcriptional activator regulatory" evidence="2">
    <location>
        <begin position="213"/>
        <end position="287"/>
    </location>
</feature>
<dbReference type="AlphaFoldDB" id="A0A1L9SLZ8"/>
<dbReference type="GO" id="GO:0006351">
    <property type="term" value="P:DNA-templated transcription"/>
    <property type="evidence" value="ECO:0007669"/>
    <property type="project" value="InterPro"/>
</dbReference>
<proteinExistence type="predicted"/>
<evidence type="ECO:0000313" key="4">
    <source>
        <dbReference type="Proteomes" id="UP000184188"/>
    </source>
</evidence>
<keyword evidence="1" id="KW-0539">Nucleus</keyword>
<dbReference type="GO" id="GO:0003677">
    <property type="term" value="F:DNA binding"/>
    <property type="evidence" value="ECO:0007669"/>
    <property type="project" value="InterPro"/>
</dbReference>
<dbReference type="EMBL" id="KV878339">
    <property type="protein sequence ID" value="OJJ48121.1"/>
    <property type="molecule type" value="Genomic_DNA"/>
</dbReference>
<dbReference type="PANTHER" id="PTHR47425:SF1">
    <property type="entry name" value="MISCELLANEOUS ZN(II)2CYS6 TRANSCRIPTION FACTOR (EUROFUNG)"/>
    <property type="match status" value="1"/>
</dbReference>
<evidence type="ECO:0000259" key="2">
    <source>
        <dbReference type="SMART" id="SM00906"/>
    </source>
</evidence>
<dbReference type="InterPro" id="IPR007219">
    <property type="entry name" value="XnlR_reg_dom"/>
</dbReference>
<dbReference type="STRING" id="1073090.A0A1L9SLZ8"/>
<dbReference type="VEuPathDB" id="FungiDB:ASPZODRAFT_92402"/>
<keyword evidence="4" id="KW-1185">Reference proteome</keyword>
<dbReference type="Pfam" id="PF04082">
    <property type="entry name" value="Fungal_trans"/>
    <property type="match status" value="1"/>
</dbReference>
<dbReference type="InterPro" id="IPR052761">
    <property type="entry name" value="Fungal_Detox/Toxin_TFs"/>
</dbReference>
<dbReference type="OrthoDB" id="4451586at2759"/>
<gene>
    <name evidence="3" type="ORF">ASPZODRAFT_92402</name>
</gene>
<dbReference type="GO" id="GO:0008270">
    <property type="term" value="F:zinc ion binding"/>
    <property type="evidence" value="ECO:0007669"/>
    <property type="project" value="InterPro"/>
</dbReference>
<organism evidence="3 4">
    <name type="scientific">Penicilliopsis zonata CBS 506.65</name>
    <dbReference type="NCBI Taxonomy" id="1073090"/>
    <lineage>
        <taxon>Eukaryota</taxon>
        <taxon>Fungi</taxon>
        <taxon>Dikarya</taxon>
        <taxon>Ascomycota</taxon>
        <taxon>Pezizomycotina</taxon>
        <taxon>Eurotiomycetes</taxon>
        <taxon>Eurotiomycetidae</taxon>
        <taxon>Eurotiales</taxon>
        <taxon>Aspergillaceae</taxon>
        <taxon>Penicilliopsis</taxon>
    </lineage>
</organism>
<dbReference type="GeneID" id="34616906"/>
<sequence length="694" mass="78951">MAVKRKVSHAFTETEGDSNRVRFETCRPSTAWNNRPSHPWQRTMTNATMGSAISDLEFDPLTAIWDKEPRFFKPLPSRIPSEDREFLRFRGALTTPESGLRDELLRCYIRWVHGSLPILDLHRFLSIIAQNDPHGKISLLLFQTVMFVGTAFVDIKHLQTAGFATRKLVQDEFYRRVKLLYTFECEEDRLALLQSYLLLTSCSDQENTPHTDTWDLVASCTTLAYSIGLDQDPSQTALDPGMKHLRVRLWWSLYTCDRMTAMELRRPPHINGTPSDAPILTLEDFDLKPFHSFVVERFQCRQLENVCDQRRLATMFIEKVKLCQHIGEILSIRYSPLHRDLGRTSQPTITLAPRQAPESEMTQCNRRLELWAKELPQDAHFISPSSPKPTMKDGDDVLFIHSSMLKMLWHAASSAFHRPWLANSRIANRVTAGQLRSRDSVMGIQEISQNIYRLNLIRFLPQCAVMIISLAAAVHLEDSMAENPAVRNSSMARLQACIQVLIQVKEIYPSAVVELARLEAAVRKQSACHDIYSPILLPELNNCSNTSPPQAPIHIPPDIHPNLQQANKQATRNMASELGFPRPTPPVSYNLDSIFQSPPSSTAIDLDTFPGLSPDESLIDSEIPDLEADWTADLVDEWAKPDFNRDYTFSSVSDQKRHDSFSLSTPIYKDLGRRHITGDLDTDLGLLPFGDEFF</sequence>
<dbReference type="CDD" id="cd12148">
    <property type="entry name" value="fungal_TF_MHR"/>
    <property type="match status" value="1"/>
</dbReference>
<dbReference type="Proteomes" id="UP000184188">
    <property type="component" value="Unassembled WGS sequence"/>
</dbReference>
<evidence type="ECO:0000256" key="1">
    <source>
        <dbReference type="ARBA" id="ARBA00023242"/>
    </source>
</evidence>
<dbReference type="PANTHER" id="PTHR47425">
    <property type="entry name" value="FARB-RELATED"/>
    <property type="match status" value="1"/>
</dbReference>
<protein>
    <recommendedName>
        <fullName evidence="2">Xylanolytic transcriptional activator regulatory domain-containing protein</fullName>
    </recommendedName>
</protein>
<dbReference type="RefSeq" id="XP_022582631.1">
    <property type="nucleotide sequence ID" value="XM_022730442.1"/>
</dbReference>
<name>A0A1L9SLZ8_9EURO</name>